<accession>N9XS19</accession>
<comment type="caution">
    <text evidence="1">The sequence shown here is derived from an EMBL/GenBank/DDBJ whole genome shotgun (WGS) entry which is preliminary data.</text>
</comment>
<evidence type="ECO:0000313" key="2">
    <source>
        <dbReference type="Proteomes" id="UP000013097"/>
    </source>
</evidence>
<name>N9XS19_9CLOT</name>
<dbReference type="PATRIC" id="fig|999411.4.peg.3195"/>
<sequence length="134" mass="15403">MKIIAEFNSIEEVKEFSKAFKANEIIMPPIQIDNEAINALVETKKSEDYEIKEETKAKTKKVSNKKEEEKVVKEDVKEEKKIDFTEIREVATTLVKAGKQPELAEITAKYGASKLSELKEEDYEAVLNEFKELM</sequence>
<dbReference type="eggNOG" id="ENOG5030G47">
    <property type="taxonomic scope" value="Bacteria"/>
</dbReference>
<organism evidence="1 2">
    <name type="scientific">Clostridium thermobutyricum</name>
    <dbReference type="NCBI Taxonomy" id="29372"/>
    <lineage>
        <taxon>Bacteria</taxon>
        <taxon>Bacillati</taxon>
        <taxon>Bacillota</taxon>
        <taxon>Clostridia</taxon>
        <taxon>Eubacteriales</taxon>
        <taxon>Clostridiaceae</taxon>
        <taxon>Clostridium</taxon>
    </lineage>
</organism>
<dbReference type="RefSeq" id="WP_002599721.1">
    <property type="nucleotide sequence ID" value="NZ_KB850960.1"/>
</dbReference>
<evidence type="ECO:0000313" key="1">
    <source>
        <dbReference type="EMBL" id="ENY98723.1"/>
    </source>
</evidence>
<dbReference type="AlphaFoldDB" id="N9XS19"/>
<protein>
    <submittedName>
        <fullName evidence="1">Uncharacterized protein</fullName>
    </submittedName>
</protein>
<proteinExistence type="predicted"/>
<dbReference type="EMBL" id="AGYT01000026">
    <property type="protein sequence ID" value="ENY98723.1"/>
    <property type="molecule type" value="Genomic_DNA"/>
</dbReference>
<dbReference type="Proteomes" id="UP000013097">
    <property type="component" value="Unassembled WGS sequence"/>
</dbReference>
<keyword evidence="2" id="KW-1185">Reference proteome</keyword>
<gene>
    <name evidence="1" type="ORF">HMPREF1092_03281</name>
</gene>
<reference evidence="1 2" key="1">
    <citation type="submission" date="2013-01" db="EMBL/GenBank/DDBJ databases">
        <title>The Genome Sequence of Clostridium colicanis 209318.</title>
        <authorList>
            <consortium name="The Broad Institute Genome Sequencing Platform"/>
            <person name="Earl A."/>
            <person name="Ward D."/>
            <person name="Feldgarden M."/>
            <person name="Gevers D."/>
            <person name="Courvalin P."/>
            <person name="Lambert T."/>
            <person name="Walker B."/>
            <person name="Young S.K."/>
            <person name="Zeng Q."/>
            <person name="Gargeya S."/>
            <person name="Fitzgerald M."/>
            <person name="Haas B."/>
            <person name="Abouelleil A."/>
            <person name="Alvarado L."/>
            <person name="Arachchi H.M."/>
            <person name="Berlin A.M."/>
            <person name="Chapman S.B."/>
            <person name="Dewar J."/>
            <person name="Goldberg J."/>
            <person name="Griggs A."/>
            <person name="Gujja S."/>
            <person name="Hansen M."/>
            <person name="Howarth C."/>
            <person name="Imamovic A."/>
            <person name="Larimer J."/>
            <person name="McCowan C."/>
            <person name="Murphy C."/>
            <person name="Neiman D."/>
            <person name="Pearson M."/>
            <person name="Priest M."/>
            <person name="Roberts A."/>
            <person name="Saif S."/>
            <person name="Shea T."/>
            <person name="Sisk P."/>
            <person name="Sykes S."/>
            <person name="Wortman J."/>
            <person name="Nusbaum C."/>
            <person name="Birren B."/>
        </authorList>
    </citation>
    <scope>NUCLEOTIDE SEQUENCE [LARGE SCALE GENOMIC DNA]</scope>
    <source>
        <strain evidence="1 2">209318</strain>
    </source>
</reference>
<dbReference type="HOGENOM" id="CLU_1701213_0_0_9"/>